<protein>
    <submittedName>
        <fullName evidence="1">MaoC family dehydratase N-terminal domain-containing protein</fullName>
    </submittedName>
</protein>
<proteinExistence type="predicted"/>
<gene>
    <name evidence="1" type="ORF">LP422_04750</name>
</gene>
<evidence type="ECO:0000313" key="1">
    <source>
        <dbReference type="EMBL" id="UUZ45448.1"/>
    </source>
</evidence>
<dbReference type="Proteomes" id="UP001059663">
    <property type="component" value="Chromosome"/>
</dbReference>
<dbReference type="EMBL" id="CP087977">
    <property type="protein sequence ID" value="UUZ45448.1"/>
    <property type="molecule type" value="Genomic_DNA"/>
</dbReference>
<accession>A0AC61U654</accession>
<name>A0AC61U654_9MICO</name>
<reference evidence="1" key="1">
    <citation type="submission" date="2021-11" db="EMBL/GenBank/DDBJ databases">
        <title>Study of the species diversity of bacterial strains isolated from a unique natural object - Shulgan-Tash cave (Bashkiria).</title>
        <authorList>
            <person name="Sazanova A.L."/>
            <person name="Chirak E.R."/>
            <person name="Safronova V.I."/>
        </authorList>
    </citation>
    <scope>NUCLEOTIDE SEQUENCE</scope>
    <source>
        <strain evidence="1">P1</strain>
    </source>
</reference>
<sequence length="209" mass="22273">MTQEMPSPASWYFEDFAVGQVFRTRGRTITESDIVSFAGWSWDTNPVHTDAVSAAGGRFGEPIAHGVPGLSVAMGLLSRLGIFEACSIALLGIDGWRFEAPVVVGDTVRCTVTITGARATSKGDAGILERDLVLTNRDDVVVQRGSIGLMVARRRPDLTPRASRLNPSRSTRHTSRLASHPPPLRPPAPARSAHRPGSSGAGGWAPRAP</sequence>
<organism evidence="1 2">
    <name type="scientific">Janibacter limosus</name>
    <dbReference type="NCBI Taxonomy" id="53458"/>
    <lineage>
        <taxon>Bacteria</taxon>
        <taxon>Bacillati</taxon>
        <taxon>Actinomycetota</taxon>
        <taxon>Actinomycetes</taxon>
        <taxon>Micrococcales</taxon>
        <taxon>Intrasporangiaceae</taxon>
        <taxon>Janibacter</taxon>
    </lineage>
</organism>
<evidence type="ECO:0000313" key="2">
    <source>
        <dbReference type="Proteomes" id="UP001059663"/>
    </source>
</evidence>